<comment type="caution">
    <text evidence="2">The sequence shown here is derived from an EMBL/GenBank/DDBJ whole genome shotgun (WGS) entry which is preliminary data.</text>
</comment>
<dbReference type="Proteomes" id="UP001151760">
    <property type="component" value="Unassembled WGS sequence"/>
</dbReference>
<organism evidence="2 3">
    <name type="scientific">Tanacetum coccineum</name>
    <dbReference type="NCBI Taxonomy" id="301880"/>
    <lineage>
        <taxon>Eukaryota</taxon>
        <taxon>Viridiplantae</taxon>
        <taxon>Streptophyta</taxon>
        <taxon>Embryophyta</taxon>
        <taxon>Tracheophyta</taxon>
        <taxon>Spermatophyta</taxon>
        <taxon>Magnoliopsida</taxon>
        <taxon>eudicotyledons</taxon>
        <taxon>Gunneridae</taxon>
        <taxon>Pentapetalae</taxon>
        <taxon>asterids</taxon>
        <taxon>campanulids</taxon>
        <taxon>Asterales</taxon>
        <taxon>Asteraceae</taxon>
        <taxon>Asteroideae</taxon>
        <taxon>Anthemideae</taxon>
        <taxon>Anthemidinae</taxon>
        <taxon>Tanacetum</taxon>
    </lineage>
</organism>
<evidence type="ECO:0000256" key="1">
    <source>
        <dbReference type="SAM" id="Phobius"/>
    </source>
</evidence>
<evidence type="ECO:0000313" key="2">
    <source>
        <dbReference type="EMBL" id="GJU01539.1"/>
    </source>
</evidence>
<keyword evidence="3" id="KW-1185">Reference proteome</keyword>
<reference evidence="2" key="2">
    <citation type="submission" date="2022-01" db="EMBL/GenBank/DDBJ databases">
        <authorList>
            <person name="Yamashiro T."/>
            <person name="Shiraishi A."/>
            <person name="Satake H."/>
            <person name="Nakayama K."/>
        </authorList>
    </citation>
    <scope>NUCLEOTIDE SEQUENCE</scope>
</reference>
<keyword evidence="1" id="KW-0472">Membrane</keyword>
<protein>
    <submittedName>
        <fullName evidence="2">Uncharacterized protein</fullName>
    </submittedName>
</protein>
<evidence type="ECO:0000313" key="3">
    <source>
        <dbReference type="Proteomes" id="UP001151760"/>
    </source>
</evidence>
<accession>A0ABQ5IMV2</accession>
<proteinExistence type="predicted"/>
<reference evidence="2" key="1">
    <citation type="journal article" date="2022" name="Int. J. Mol. Sci.">
        <title>Draft Genome of Tanacetum Coccineum: Genomic Comparison of Closely Related Tanacetum-Family Plants.</title>
        <authorList>
            <person name="Yamashiro T."/>
            <person name="Shiraishi A."/>
            <person name="Nakayama K."/>
            <person name="Satake H."/>
        </authorList>
    </citation>
    <scope>NUCLEOTIDE SEQUENCE</scope>
</reference>
<gene>
    <name evidence="2" type="ORF">Tco_1111877</name>
</gene>
<keyword evidence="1" id="KW-0812">Transmembrane</keyword>
<dbReference type="EMBL" id="BQNB010020973">
    <property type="protein sequence ID" value="GJU01539.1"/>
    <property type="molecule type" value="Genomic_DNA"/>
</dbReference>
<keyword evidence="1" id="KW-1133">Transmembrane helix</keyword>
<feature type="transmembrane region" description="Helical" evidence="1">
    <location>
        <begin position="20"/>
        <end position="42"/>
    </location>
</feature>
<name>A0ABQ5IMV2_9ASTR</name>
<sequence length="77" mass="8899">MSMWDAEFYNKVDDNVDVNIVSQFRSLTSFILFAATLGHTLVRHKKKKKGYLNVLSSGFAEVVELWLQYGYHISNLN</sequence>